<keyword evidence="2" id="KW-0472">Membrane</keyword>
<feature type="transmembrane region" description="Helical" evidence="2">
    <location>
        <begin position="113"/>
        <end position="131"/>
    </location>
</feature>
<evidence type="ECO:0000256" key="2">
    <source>
        <dbReference type="SAM" id="Phobius"/>
    </source>
</evidence>
<protein>
    <recommendedName>
        <fullName evidence="5">MotA/TolQ/ExbB proton channel domain-containing protein</fullName>
    </recommendedName>
</protein>
<evidence type="ECO:0000313" key="3">
    <source>
        <dbReference type="EMBL" id="PQJ27431.1"/>
    </source>
</evidence>
<keyword evidence="2" id="KW-1133">Transmembrane helix</keyword>
<feature type="transmembrane region" description="Helical" evidence="2">
    <location>
        <begin position="6"/>
        <end position="30"/>
    </location>
</feature>
<organism evidence="3 4">
    <name type="scientific">Rubritalea profundi</name>
    <dbReference type="NCBI Taxonomy" id="1658618"/>
    <lineage>
        <taxon>Bacteria</taxon>
        <taxon>Pseudomonadati</taxon>
        <taxon>Verrucomicrobiota</taxon>
        <taxon>Verrucomicrobiia</taxon>
        <taxon>Verrucomicrobiales</taxon>
        <taxon>Rubritaleaceae</taxon>
        <taxon>Rubritalea</taxon>
    </lineage>
</organism>
<evidence type="ECO:0000313" key="4">
    <source>
        <dbReference type="Proteomes" id="UP000239907"/>
    </source>
</evidence>
<evidence type="ECO:0000256" key="1">
    <source>
        <dbReference type="SAM" id="Coils"/>
    </source>
</evidence>
<accession>A0A2S7TYY9</accession>
<dbReference type="Proteomes" id="UP000239907">
    <property type="component" value="Unassembled WGS sequence"/>
</dbReference>
<gene>
    <name evidence="3" type="ORF">BSZ32_02250</name>
</gene>
<reference evidence="3 4" key="1">
    <citation type="submission" date="2016-12" db="EMBL/GenBank/DDBJ databases">
        <title>Study of bacterial adaptation to deep sea.</title>
        <authorList>
            <person name="Song J."/>
            <person name="Yoshizawa S."/>
            <person name="Kogure K."/>
        </authorList>
    </citation>
    <scope>NUCLEOTIDE SEQUENCE [LARGE SCALE GENOMIC DNA]</scope>
    <source>
        <strain evidence="3 4">SAORIC-165</strain>
    </source>
</reference>
<dbReference type="RefSeq" id="WP_105041917.1">
    <property type="nucleotide sequence ID" value="NZ_MQWA01000001.1"/>
</dbReference>
<comment type="caution">
    <text evidence="3">The sequence shown here is derived from an EMBL/GenBank/DDBJ whole genome shotgun (WGS) entry which is preliminary data.</text>
</comment>
<dbReference type="AlphaFoldDB" id="A0A2S7TYY9"/>
<sequence>MNYPVYLSALCGLVAFAGIIASFKAMASIAKEKKNLARARVQLISAAPWEEAKVDNQQSLDAWISSQNIEKASHVRSIIRTAWLSWFLGRPANAAEFHANIARRERKRHSARLASGIAATLLVFGIVSTLYCVKGVLQEFQIAIHADGKVSSASANATEANELMHSLADAFLPSMVALGGTILVVIFRGMYVSKLHHLVVDLDELTDTIILPRFRVAPLNQQFENITKKLYEVTEQIQNRDKNFAFAVDAIQGWSDKITPTVSELNAATTACTNAARALSENSNSLSVSLNNNLGEGSLLIRSLDNLGFTYDEAQSVVSNASEALENIEVDREKAHKELVSMLGLTKESISKVPDQLSEVCVDVGDKIASNFDGLLEKREERFVKSADKATQEISKTITPLANQLSTSANSIAKSIVSVESDTSILKKNISSSTKELISVAQQEISATSESTLESIKLGQATLLGTTSNLTKVMDSVIEATGTLSTNSAQIDNNSSIIEETVTKLSQTSQDLESSSRKISSDLTNIGKLDATSEKLEKSLKEVEGVLSKHKKKSGFFNRNN</sequence>
<keyword evidence="2" id="KW-0812">Transmembrane</keyword>
<keyword evidence="4" id="KW-1185">Reference proteome</keyword>
<proteinExistence type="predicted"/>
<name>A0A2S7TYY9_9BACT</name>
<feature type="transmembrane region" description="Helical" evidence="2">
    <location>
        <begin position="170"/>
        <end position="187"/>
    </location>
</feature>
<dbReference type="EMBL" id="MQWA01000001">
    <property type="protein sequence ID" value="PQJ27431.1"/>
    <property type="molecule type" value="Genomic_DNA"/>
</dbReference>
<feature type="coiled-coil region" evidence="1">
    <location>
        <begin position="311"/>
        <end position="338"/>
    </location>
</feature>
<evidence type="ECO:0008006" key="5">
    <source>
        <dbReference type="Google" id="ProtNLM"/>
    </source>
</evidence>
<keyword evidence="1" id="KW-0175">Coiled coil</keyword>